<keyword evidence="2" id="KW-1277">Toxin-antitoxin system</keyword>
<sequence length="100" mass="12057">MVYTVKFLPEVKNDLSKAKAYYLRKGGVQIAANFKKEINSEIKYLRKYPKHYQVQYQNLRRALVKRFPFGIFYQIRDEEIIIFAILHTRQDINKISERLT</sequence>
<evidence type="ECO:0000313" key="4">
    <source>
        <dbReference type="Proteomes" id="UP000183945"/>
    </source>
</evidence>
<dbReference type="EMBL" id="FQVT01000002">
    <property type="protein sequence ID" value="SHF72431.1"/>
    <property type="molecule type" value="Genomic_DNA"/>
</dbReference>
<name>A0A1M5E030_SALEC</name>
<gene>
    <name evidence="3" type="ORF">SAMN05444483_102176</name>
</gene>
<dbReference type="AlphaFoldDB" id="A0A1M5E030"/>
<reference evidence="4" key="1">
    <citation type="submission" date="2016-11" db="EMBL/GenBank/DDBJ databases">
        <authorList>
            <person name="Varghese N."/>
            <person name="Submissions S."/>
        </authorList>
    </citation>
    <scope>NUCLEOTIDE SEQUENCE [LARGE SCALE GENOMIC DNA]</scope>
    <source>
        <strain evidence="4">DSM 24579</strain>
    </source>
</reference>
<evidence type="ECO:0000256" key="1">
    <source>
        <dbReference type="ARBA" id="ARBA00006226"/>
    </source>
</evidence>
<dbReference type="RefSeq" id="WP_072877214.1">
    <property type="nucleotide sequence ID" value="NZ_FQVT01000002.1"/>
</dbReference>
<accession>A0A1M5E030</accession>
<dbReference type="InterPro" id="IPR035093">
    <property type="entry name" value="RelE/ParE_toxin_dom_sf"/>
</dbReference>
<dbReference type="InterPro" id="IPR007712">
    <property type="entry name" value="RelE/ParE_toxin"/>
</dbReference>
<dbReference type="OrthoDB" id="595476at2"/>
<evidence type="ECO:0000256" key="2">
    <source>
        <dbReference type="ARBA" id="ARBA00022649"/>
    </source>
</evidence>
<dbReference type="InterPro" id="IPR051803">
    <property type="entry name" value="TA_system_RelE-like_toxin"/>
</dbReference>
<dbReference type="Proteomes" id="UP000183945">
    <property type="component" value="Unassembled WGS sequence"/>
</dbReference>
<proteinExistence type="inferred from homology"/>
<protein>
    <submittedName>
        <fullName evidence="3">Plasmid stabilization system protein ParE</fullName>
    </submittedName>
</protein>
<dbReference type="PANTHER" id="PTHR33755">
    <property type="entry name" value="TOXIN PARE1-RELATED"/>
    <property type="match status" value="1"/>
</dbReference>
<dbReference type="STRING" id="1073325.SAMN05444483_102176"/>
<evidence type="ECO:0000313" key="3">
    <source>
        <dbReference type="EMBL" id="SHF72431.1"/>
    </source>
</evidence>
<keyword evidence="4" id="KW-1185">Reference proteome</keyword>
<organism evidence="3 4">
    <name type="scientific">Salegentibacter echinorum</name>
    <dbReference type="NCBI Taxonomy" id="1073325"/>
    <lineage>
        <taxon>Bacteria</taxon>
        <taxon>Pseudomonadati</taxon>
        <taxon>Bacteroidota</taxon>
        <taxon>Flavobacteriia</taxon>
        <taxon>Flavobacteriales</taxon>
        <taxon>Flavobacteriaceae</taxon>
        <taxon>Salegentibacter</taxon>
    </lineage>
</organism>
<dbReference type="PANTHER" id="PTHR33755:SF8">
    <property type="entry name" value="TOXIN PARE2"/>
    <property type="match status" value="1"/>
</dbReference>
<dbReference type="Pfam" id="PF05016">
    <property type="entry name" value="ParE_toxin"/>
    <property type="match status" value="1"/>
</dbReference>
<dbReference type="Gene3D" id="3.30.2310.20">
    <property type="entry name" value="RelE-like"/>
    <property type="match status" value="1"/>
</dbReference>
<comment type="similarity">
    <text evidence="1">Belongs to the RelE toxin family.</text>
</comment>